<keyword evidence="2" id="KW-0328">Glycosyltransferase</keyword>
<dbReference type="GO" id="GO:0003677">
    <property type="term" value="F:DNA binding"/>
    <property type="evidence" value="ECO:0007669"/>
    <property type="project" value="UniProtKB-UniRule"/>
</dbReference>
<comment type="caution">
    <text evidence="8">The sequence shown here is derived from an EMBL/GenBank/DDBJ whole genome shotgun (WGS) entry which is preliminary data.</text>
</comment>
<evidence type="ECO:0000313" key="8">
    <source>
        <dbReference type="EMBL" id="OXG06564.1"/>
    </source>
</evidence>
<reference evidence="8 9" key="1">
    <citation type="submission" date="2016-11" db="EMBL/GenBank/DDBJ databases">
        <title>Whole genomes of Flavobacteriaceae.</title>
        <authorList>
            <person name="Stine C."/>
            <person name="Li C."/>
            <person name="Tadesse D."/>
        </authorList>
    </citation>
    <scope>NUCLEOTIDE SEQUENCE [LARGE SCALE GENOMIC DNA]</scope>
    <source>
        <strain evidence="8 9">DSM 24704</strain>
    </source>
</reference>
<accession>A0A227PB03</accession>
<evidence type="ECO:0000256" key="2">
    <source>
        <dbReference type="ARBA" id="ARBA00022676"/>
    </source>
</evidence>
<evidence type="ECO:0000256" key="6">
    <source>
        <dbReference type="PROSITE-ProRule" id="PRU01362"/>
    </source>
</evidence>
<dbReference type="InterPro" id="IPR029494">
    <property type="entry name" value="DarT"/>
</dbReference>
<evidence type="ECO:0000256" key="3">
    <source>
        <dbReference type="ARBA" id="ARBA00022679"/>
    </source>
</evidence>
<keyword evidence="4" id="KW-0548">Nucleotidyltransferase</keyword>
<evidence type="ECO:0000256" key="1">
    <source>
        <dbReference type="ARBA" id="ARBA00022649"/>
    </source>
</evidence>
<dbReference type="PROSITE" id="PS52018">
    <property type="entry name" value="DART"/>
    <property type="match status" value="1"/>
</dbReference>
<keyword evidence="5 6" id="KW-0238">DNA-binding</keyword>
<gene>
    <name evidence="8" type="ORF">B0A64_10670</name>
</gene>
<name>A0A227PB03_9FLAO</name>
<proteinExistence type="inferred from homology"/>
<evidence type="ECO:0000259" key="7">
    <source>
        <dbReference type="PROSITE" id="PS52018"/>
    </source>
</evidence>
<feature type="domain" description="DarT" evidence="7">
    <location>
        <begin position="1"/>
        <end position="196"/>
    </location>
</feature>
<keyword evidence="1 6" id="KW-1277">Toxin-antitoxin system</keyword>
<dbReference type="Pfam" id="PF14487">
    <property type="entry name" value="DarT"/>
    <property type="match status" value="1"/>
</dbReference>
<protein>
    <recommendedName>
        <fullName evidence="7">DarT domain-containing protein</fullName>
    </recommendedName>
</protein>
<organism evidence="8 9">
    <name type="scientific">Flavobacterium araucananum</name>
    <dbReference type="NCBI Taxonomy" id="946678"/>
    <lineage>
        <taxon>Bacteria</taxon>
        <taxon>Pseudomonadati</taxon>
        <taxon>Bacteroidota</taxon>
        <taxon>Flavobacteriia</taxon>
        <taxon>Flavobacteriales</taxon>
        <taxon>Flavobacteriaceae</taxon>
        <taxon>Flavobacterium</taxon>
    </lineage>
</organism>
<evidence type="ECO:0000256" key="4">
    <source>
        <dbReference type="ARBA" id="ARBA00022695"/>
    </source>
</evidence>
<comment type="similarity">
    <text evidence="6">Belongs to the DarT ADP-ribosyltransferase family.</text>
</comment>
<sequence>MLHIDNMEHVLQHGITKIDSVNANKNYKAIGDGSLINNRNFFFTPNGKTLSNYIPFYFWCRMPMLYVIQKGFNGVQATSAENIVYCITTVAQIINLGLDYIFTDGHAVNCLSSFFLPNEITKIEEIIDLKVIKDSYWNDPKDLDKKRRKEAEFLIEKDIPCEAIGRYAVYNQKAKDKLLGLGIPDDKILIKSEFYF</sequence>
<dbReference type="GO" id="GO:0016757">
    <property type="term" value="F:glycosyltransferase activity"/>
    <property type="evidence" value="ECO:0007669"/>
    <property type="project" value="UniProtKB-KW"/>
</dbReference>
<evidence type="ECO:0000256" key="5">
    <source>
        <dbReference type="ARBA" id="ARBA00023125"/>
    </source>
</evidence>
<keyword evidence="9" id="KW-1185">Reference proteome</keyword>
<dbReference type="GO" id="GO:0016779">
    <property type="term" value="F:nucleotidyltransferase activity"/>
    <property type="evidence" value="ECO:0007669"/>
    <property type="project" value="UniProtKB-KW"/>
</dbReference>
<comment type="caution">
    <text evidence="6">Lacks conserved residue(s) required for the propagation of feature annotation.</text>
</comment>
<dbReference type="AlphaFoldDB" id="A0A227PB03"/>
<dbReference type="EMBL" id="MUGS01000015">
    <property type="protein sequence ID" value="OXG06564.1"/>
    <property type="molecule type" value="Genomic_DNA"/>
</dbReference>
<keyword evidence="3" id="KW-0808">Transferase</keyword>
<evidence type="ECO:0000313" key="9">
    <source>
        <dbReference type="Proteomes" id="UP000214684"/>
    </source>
</evidence>
<dbReference type="Proteomes" id="UP000214684">
    <property type="component" value="Unassembled WGS sequence"/>
</dbReference>